<evidence type="ECO:0000313" key="4">
    <source>
        <dbReference type="Proteomes" id="UP000218811"/>
    </source>
</evidence>
<sequence length="394" mass="41994">MIIDKSQQANMIGEGGDPARSQDYDLPPPYDGVRSSQASGFSRSPATSSVRITPAPAQPPRRPVASPTGSSYSGTGTNPLQSTKPQTVNHISLFHKSEVLSGSYRIDPSLPTTSYAGLIPENGCKKDKQRDRSIEREHARNVRKAFGSVPGAGDQHSGLRRPRDPAVNAVFRTRSGAMNLDLAVVRPSVGRASDNRQGKLRGRAMLSTRSGAIRANLLEIQHGCCVDLDISTRSGSTTVFLPPSFDGALAIRSRSGMSAITLLPALLERSRIVRGTDRDMLLAVIPPEISAEFQRSGSISSGGDDSCVVATRSGKIILGIAGIDQIPVATQHTVGLAELIGSCFELGAKQVEVLAEQGARHLELMVEEGAKRVESLILARAKALETRAIGRGYR</sequence>
<dbReference type="EMBL" id="KB467876">
    <property type="protein sequence ID" value="PCH36395.1"/>
    <property type="molecule type" value="Genomic_DNA"/>
</dbReference>
<dbReference type="AlphaFoldDB" id="A0A2H3J3Z4"/>
<dbReference type="Pfam" id="PF24016">
    <property type="entry name" value="DUF7330"/>
    <property type="match status" value="1"/>
</dbReference>
<evidence type="ECO:0000256" key="1">
    <source>
        <dbReference type="SAM" id="MobiDB-lite"/>
    </source>
</evidence>
<protein>
    <recommendedName>
        <fullName evidence="2">DUF7330 domain-containing protein</fullName>
    </recommendedName>
</protein>
<reference evidence="3 4" key="1">
    <citation type="journal article" date="2012" name="Science">
        <title>The Paleozoic origin of enzymatic lignin decomposition reconstructed from 31 fungal genomes.</title>
        <authorList>
            <person name="Floudas D."/>
            <person name="Binder M."/>
            <person name="Riley R."/>
            <person name="Barry K."/>
            <person name="Blanchette R.A."/>
            <person name="Henrissat B."/>
            <person name="Martinez A.T."/>
            <person name="Otillar R."/>
            <person name="Spatafora J.W."/>
            <person name="Yadav J.S."/>
            <person name="Aerts A."/>
            <person name="Benoit I."/>
            <person name="Boyd A."/>
            <person name="Carlson A."/>
            <person name="Copeland A."/>
            <person name="Coutinho P.M."/>
            <person name="de Vries R.P."/>
            <person name="Ferreira P."/>
            <person name="Findley K."/>
            <person name="Foster B."/>
            <person name="Gaskell J."/>
            <person name="Glotzer D."/>
            <person name="Gorecki P."/>
            <person name="Heitman J."/>
            <person name="Hesse C."/>
            <person name="Hori C."/>
            <person name="Igarashi K."/>
            <person name="Jurgens J.A."/>
            <person name="Kallen N."/>
            <person name="Kersten P."/>
            <person name="Kohler A."/>
            <person name="Kuees U."/>
            <person name="Kumar T.K.A."/>
            <person name="Kuo A."/>
            <person name="LaButti K."/>
            <person name="Larrondo L.F."/>
            <person name="Lindquist E."/>
            <person name="Ling A."/>
            <person name="Lombard V."/>
            <person name="Lucas S."/>
            <person name="Lundell T."/>
            <person name="Martin R."/>
            <person name="McLaughlin D.J."/>
            <person name="Morgenstern I."/>
            <person name="Morin E."/>
            <person name="Murat C."/>
            <person name="Nagy L.G."/>
            <person name="Nolan M."/>
            <person name="Ohm R.A."/>
            <person name="Patyshakuliyeva A."/>
            <person name="Rokas A."/>
            <person name="Ruiz-Duenas F.J."/>
            <person name="Sabat G."/>
            <person name="Salamov A."/>
            <person name="Samejima M."/>
            <person name="Schmutz J."/>
            <person name="Slot J.C."/>
            <person name="St John F."/>
            <person name="Stenlid J."/>
            <person name="Sun H."/>
            <person name="Sun S."/>
            <person name="Syed K."/>
            <person name="Tsang A."/>
            <person name="Wiebenga A."/>
            <person name="Young D."/>
            <person name="Pisabarro A."/>
            <person name="Eastwood D.C."/>
            <person name="Martin F."/>
            <person name="Cullen D."/>
            <person name="Grigoriev I.V."/>
            <person name="Hibbett D.S."/>
        </authorList>
    </citation>
    <scope>NUCLEOTIDE SEQUENCE [LARGE SCALE GENOMIC DNA]</scope>
    <source>
        <strain evidence="3 4">MD-104</strain>
    </source>
</reference>
<dbReference type="OMA" id="IPENGCK"/>
<evidence type="ECO:0000259" key="2">
    <source>
        <dbReference type="Pfam" id="PF24016"/>
    </source>
</evidence>
<feature type="compositionally biased region" description="Polar residues" evidence="1">
    <location>
        <begin position="34"/>
        <end position="50"/>
    </location>
</feature>
<feature type="compositionally biased region" description="Polar residues" evidence="1">
    <location>
        <begin position="1"/>
        <end position="10"/>
    </location>
</feature>
<accession>A0A2H3J3Z4</accession>
<organism evidence="3 4">
    <name type="scientific">Wolfiporia cocos (strain MD-104)</name>
    <name type="common">Brown rot fungus</name>
    <dbReference type="NCBI Taxonomy" id="742152"/>
    <lineage>
        <taxon>Eukaryota</taxon>
        <taxon>Fungi</taxon>
        <taxon>Dikarya</taxon>
        <taxon>Basidiomycota</taxon>
        <taxon>Agaricomycotina</taxon>
        <taxon>Agaricomycetes</taxon>
        <taxon>Polyporales</taxon>
        <taxon>Phaeolaceae</taxon>
        <taxon>Wolfiporia</taxon>
    </lineage>
</organism>
<feature type="domain" description="DUF7330" evidence="2">
    <location>
        <begin position="168"/>
        <end position="273"/>
    </location>
</feature>
<feature type="compositionally biased region" description="Low complexity" evidence="1">
    <location>
        <begin position="63"/>
        <end position="77"/>
    </location>
</feature>
<name>A0A2H3J3Z4_WOLCO</name>
<feature type="region of interest" description="Disordered" evidence="1">
    <location>
        <begin position="1"/>
        <end position="85"/>
    </location>
</feature>
<dbReference type="OrthoDB" id="2593559at2759"/>
<dbReference type="InterPro" id="IPR055754">
    <property type="entry name" value="DUF7330"/>
</dbReference>
<gene>
    <name evidence="3" type="ORF">WOLCODRAFT_140390</name>
</gene>
<proteinExistence type="predicted"/>
<keyword evidence="4" id="KW-1185">Reference proteome</keyword>
<evidence type="ECO:0000313" key="3">
    <source>
        <dbReference type="EMBL" id="PCH36395.1"/>
    </source>
</evidence>
<dbReference type="Proteomes" id="UP000218811">
    <property type="component" value="Unassembled WGS sequence"/>
</dbReference>